<feature type="region of interest" description="Disordered" evidence="1">
    <location>
        <begin position="63"/>
        <end position="88"/>
    </location>
</feature>
<proteinExistence type="predicted"/>
<dbReference type="HOGENOM" id="CLU_2462218_0_0_11"/>
<dbReference type="AlphaFoldDB" id="T5LGR4"/>
<reference evidence="3" key="1">
    <citation type="submission" date="2010-02" db="EMBL/GenBank/DDBJ databases">
        <title>The Genome Sequence of Prevotella oris strain C735.</title>
        <authorList>
            <consortium name="The Broad Institute Genome Sequencing Platform"/>
            <person name="Ward D."/>
            <person name="Feldgarden M."/>
            <person name="Earl A."/>
            <person name="Young S.K."/>
            <person name="Zeng Q."/>
            <person name="Koehrsen M."/>
            <person name="Alvarado L."/>
            <person name="Berlin A."/>
            <person name="Bochicchio J."/>
            <person name="Borenstein D."/>
            <person name="Chapman S.B."/>
            <person name="Chen Z."/>
            <person name="Engels R."/>
            <person name="Freedman E."/>
            <person name="Gellesch M."/>
            <person name="Goldberg J."/>
            <person name="Griggs A."/>
            <person name="Gujja S."/>
            <person name="Heilman E."/>
            <person name="Heiman D."/>
            <person name="Hepburn T."/>
            <person name="Howarth C."/>
            <person name="Jen D."/>
            <person name="Larson L."/>
            <person name="Mehta T."/>
            <person name="Park D."/>
            <person name="Pearson M."/>
            <person name="Roberts A."/>
            <person name="Saif S."/>
            <person name="Shea T."/>
            <person name="Shenoy N."/>
            <person name="Sisk P."/>
            <person name="Stolte C."/>
            <person name="Sykes S."/>
            <person name="Thomson T."/>
            <person name="Walk T."/>
            <person name="White J."/>
            <person name="Yandava C."/>
            <person name="Sibley C.D."/>
            <person name="Field T.R."/>
            <person name="Grinwis M."/>
            <person name="Eshaghurshan C.S."/>
            <person name="Surette M.G."/>
            <person name="Haas B."/>
            <person name="Nusbaum C."/>
            <person name="Birren B."/>
        </authorList>
    </citation>
    <scope>NUCLEOTIDE SEQUENCE [LARGE SCALE GENOMIC DNA]</scope>
    <source>
        <strain evidence="3">C505</strain>
    </source>
</reference>
<evidence type="ECO:0000256" key="1">
    <source>
        <dbReference type="SAM" id="MobiDB-lite"/>
    </source>
</evidence>
<sequence>MDRAQVFRVRGHHGVPLLLRQQGDVNVNDVPMVAASAEQADGSRCRVVQWRHVHAGIREQSCDAGLPRTAPPGLCHDAGGNTQRQARL</sequence>
<organism evidence="2 3">
    <name type="scientific">Actinomyces viscosus C505</name>
    <dbReference type="NCBI Taxonomy" id="562973"/>
    <lineage>
        <taxon>Bacteria</taxon>
        <taxon>Bacillati</taxon>
        <taxon>Actinomycetota</taxon>
        <taxon>Actinomycetes</taxon>
        <taxon>Actinomycetales</taxon>
        <taxon>Actinomycetaceae</taxon>
        <taxon>Actinomyces</taxon>
    </lineage>
</organism>
<evidence type="ECO:0000313" key="2">
    <source>
        <dbReference type="EMBL" id="EQM96854.1"/>
    </source>
</evidence>
<dbReference type="EMBL" id="ACRE02000050">
    <property type="protein sequence ID" value="EQM96854.1"/>
    <property type="molecule type" value="Genomic_DNA"/>
</dbReference>
<gene>
    <name evidence="2" type="ORF">HMPREF0059_02716</name>
</gene>
<protein>
    <submittedName>
        <fullName evidence="2">Uncharacterized protein</fullName>
    </submittedName>
</protein>
<dbReference type="Proteomes" id="UP000004668">
    <property type="component" value="Unassembled WGS sequence"/>
</dbReference>
<reference evidence="2 3" key="2">
    <citation type="submission" date="2011-10" db="EMBL/GenBank/DDBJ databases">
        <title>The Genome Sequence of Actinomyces viscosus C505.</title>
        <authorList>
            <consortium name="The Broad Institute Genome Sequencing Platform"/>
            <consortium name="The Broad Institute Genome Sequencing Center for Infectious Disease"/>
            <person name="Earl A."/>
            <person name="Ward D."/>
            <person name="Feldgarden M."/>
            <person name="Gevers D."/>
            <person name="Sibley C.D."/>
            <person name="Field T.R."/>
            <person name="Grinwis M."/>
            <person name="Eshaghurshan C.S."/>
            <person name="Surette M.G."/>
            <person name="Young S.K."/>
            <person name="Zeng Q."/>
            <person name="Gargeya S."/>
            <person name="Fitzgerald M."/>
            <person name="Haas B."/>
            <person name="Abouelleil A."/>
            <person name="Alvarado L."/>
            <person name="Arachchi H.M."/>
            <person name="Berlin A."/>
            <person name="Brown A."/>
            <person name="Chapman S.B."/>
            <person name="Chen Z."/>
            <person name="Dunbar C."/>
            <person name="Freedman E."/>
            <person name="Gearin G."/>
            <person name="Goldberg J."/>
            <person name="Griggs A."/>
            <person name="Gujja S."/>
            <person name="Heiman D."/>
            <person name="Howarth C."/>
            <person name="Larson L."/>
            <person name="Lui A."/>
            <person name="MacDonald P.J.P."/>
            <person name="Montmayeur A."/>
            <person name="Murphy C."/>
            <person name="Neiman D."/>
            <person name="Pearson M."/>
            <person name="Priest M."/>
            <person name="Roberts A."/>
            <person name="Saif S."/>
            <person name="Shea T."/>
            <person name="Shenoy N."/>
            <person name="Sisk P."/>
            <person name="Stolte C."/>
            <person name="Sykes S."/>
            <person name="Wortman J."/>
            <person name="Nusbaum C."/>
            <person name="Birren B."/>
        </authorList>
    </citation>
    <scope>NUCLEOTIDE SEQUENCE [LARGE SCALE GENOMIC DNA]</scope>
    <source>
        <strain evidence="2 3">C505</strain>
    </source>
</reference>
<name>T5LGR4_ACTVI</name>
<comment type="caution">
    <text evidence="2">The sequence shown here is derived from an EMBL/GenBank/DDBJ whole genome shotgun (WGS) entry which is preliminary data.</text>
</comment>
<accession>T5LGR4</accession>
<evidence type="ECO:0000313" key="3">
    <source>
        <dbReference type="Proteomes" id="UP000004668"/>
    </source>
</evidence>